<reference evidence="1 2" key="1">
    <citation type="submission" date="2015-04" db="EMBL/GenBank/DDBJ databases">
        <title>Draft genome of the roundworm Trichinella nativa.</title>
        <authorList>
            <person name="Mitreva M."/>
        </authorList>
    </citation>
    <scope>NUCLEOTIDE SEQUENCE [LARGE SCALE GENOMIC DNA]</scope>
    <source>
        <strain evidence="1 2">ISS45</strain>
    </source>
</reference>
<evidence type="ECO:0000313" key="2">
    <source>
        <dbReference type="Proteomes" id="UP000243006"/>
    </source>
</evidence>
<dbReference type="Proteomes" id="UP000243006">
    <property type="component" value="Unassembled WGS sequence"/>
</dbReference>
<feature type="non-terminal residue" evidence="1">
    <location>
        <position position="93"/>
    </location>
</feature>
<accession>A0A1Y3EXF3</accession>
<gene>
    <name evidence="1" type="ORF">D917_00929</name>
</gene>
<organism evidence="1 2">
    <name type="scientific">Trichinella nativa</name>
    <dbReference type="NCBI Taxonomy" id="6335"/>
    <lineage>
        <taxon>Eukaryota</taxon>
        <taxon>Metazoa</taxon>
        <taxon>Ecdysozoa</taxon>
        <taxon>Nematoda</taxon>
        <taxon>Enoplea</taxon>
        <taxon>Dorylaimia</taxon>
        <taxon>Trichinellida</taxon>
        <taxon>Trichinellidae</taxon>
        <taxon>Trichinella</taxon>
    </lineage>
</organism>
<protein>
    <submittedName>
        <fullName evidence="1">Uncharacterized protein</fullName>
    </submittedName>
</protein>
<name>A0A1Y3EXF3_9BILA</name>
<evidence type="ECO:0000313" key="1">
    <source>
        <dbReference type="EMBL" id="OUC49852.1"/>
    </source>
</evidence>
<proteinExistence type="predicted"/>
<comment type="caution">
    <text evidence="1">The sequence shown here is derived from an EMBL/GenBank/DDBJ whole genome shotgun (WGS) entry which is preliminary data.</text>
</comment>
<sequence length="93" mass="10268">KTVEESNSINCVEAVLQQQQGVESMSSSSSPQTVPKRTVVPVYPFQPQAHQRQSSSDECFVPVLKPGDAPPVPRKPIIVSVDCQEWESSHHLK</sequence>
<dbReference type="AlphaFoldDB" id="A0A1Y3EXF3"/>
<dbReference type="EMBL" id="LVZM01000245">
    <property type="protein sequence ID" value="OUC49852.1"/>
    <property type="molecule type" value="Genomic_DNA"/>
</dbReference>
<feature type="non-terminal residue" evidence="1">
    <location>
        <position position="1"/>
    </location>
</feature>